<accession>A0A6N8J4H3</accession>
<dbReference type="Gene3D" id="3.40.50.150">
    <property type="entry name" value="Vaccinia Virus protein VP39"/>
    <property type="match status" value="1"/>
</dbReference>
<dbReference type="InterPro" id="IPR041698">
    <property type="entry name" value="Methyltransf_25"/>
</dbReference>
<dbReference type="AlphaFoldDB" id="A0A6N8J4H3"/>
<sequence>MDNQEHWDKVFVHKKDSEKSWFQPYPATSIAFIDELNLPPNAAIIDVGGGDSRLVDVLLEKGYADITVLDISAAAINIARERLGDKAERVHWITGDILKFIPSRHYDCWHDRAVFHFVTQPDNIRHYIQLMENTIKPHGALIIGTFAGDGPEKCSGLPVNRYSQSKLVNILQPSFEKIRCMDEKHQTPFNTTQSFTFCSFRRV</sequence>
<dbReference type="CDD" id="cd02440">
    <property type="entry name" value="AdoMet_MTases"/>
    <property type="match status" value="1"/>
</dbReference>
<dbReference type="InterPro" id="IPR029063">
    <property type="entry name" value="SAM-dependent_MTases_sf"/>
</dbReference>
<organism evidence="2 3">
    <name type="scientific">Chitinophaga oryziterrae</name>
    <dbReference type="NCBI Taxonomy" id="1031224"/>
    <lineage>
        <taxon>Bacteria</taxon>
        <taxon>Pseudomonadati</taxon>
        <taxon>Bacteroidota</taxon>
        <taxon>Chitinophagia</taxon>
        <taxon>Chitinophagales</taxon>
        <taxon>Chitinophagaceae</taxon>
        <taxon>Chitinophaga</taxon>
    </lineage>
</organism>
<evidence type="ECO:0000313" key="2">
    <source>
        <dbReference type="EMBL" id="MVT40070.1"/>
    </source>
</evidence>
<dbReference type="RefSeq" id="WP_157298702.1">
    <property type="nucleotide sequence ID" value="NZ_BAAAZB010000005.1"/>
</dbReference>
<feature type="domain" description="Methyltransferase" evidence="1">
    <location>
        <begin position="44"/>
        <end position="139"/>
    </location>
</feature>
<dbReference type="GO" id="GO:0032259">
    <property type="term" value="P:methylation"/>
    <property type="evidence" value="ECO:0007669"/>
    <property type="project" value="UniProtKB-KW"/>
</dbReference>
<name>A0A6N8J4H3_9BACT</name>
<keyword evidence="3" id="KW-1185">Reference proteome</keyword>
<keyword evidence="2" id="KW-0808">Transferase</keyword>
<dbReference type="PANTHER" id="PTHR12843">
    <property type="entry name" value="PROTEIN-LYSINE N-METHYLTRANSFERASE METTL10"/>
    <property type="match status" value="1"/>
</dbReference>
<comment type="caution">
    <text evidence="2">The sequence shown here is derived from an EMBL/GenBank/DDBJ whole genome shotgun (WGS) entry which is preliminary data.</text>
</comment>
<dbReference type="SUPFAM" id="SSF53335">
    <property type="entry name" value="S-adenosyl-L-methionine-dependent methyltransferases"/>
    <property type="match status" value="1"/>
</dbReference>
<protein>
    <submittedName>
        <fullName evidence="2">Methyltransferase domain-containing protein</fullName>
    </submittedName>
</protein>
<proteinExistence type="predicted"/>
<evidence type="ECO:0000259" key="1">
    <source>
        <dbReference type="Pfam" id="PF13649"/>
    </source>
</evidence>
<dbReference type="Pfam" id="PF13649">
    <property type="entry name" value="Methyltransf_25"/>
    <property type="match status" value="1"/>
</dbReference>
<dbReference type="OrthoDB" id="9788660at2"/>
<gene>
    <name evidence="2" type="ORF">GO495_05710</name>
</gene>
<reference evidence="2 3" key="1">
    <citation type="submission" date="2019-12" db="EMBL/GenBank/DDBJ databases">
        <title>The draft genomic sequence of strain Chitinophaga oryziterrae JCM 16595.</title>
        <authorList>
            <person name="Zhang X."/>
        </authorList>
    </citation>
    <scope>NUCLEOTIDE SEQUENCE [LARGE SCALE GENOMIC DNA]</scope>
    <source>
        <strain evidence="2 3">JCM 16595</strain>
    </source>
</reference>
<keyword evidence="2" id="KW-0489">Methyltransferase</keyword>
<dbReference type="Proteomes" id="UP000468388">
    <property type="component" value="Unassembled WGS sequence"/>
</dbReference>
<dbReference type="GO" id="GO:0008168">
    <property type="term" value="F:methyltransferase activity"/>
    <property type="evidence" value="ECO:0007669"/>
    <property type="project" value="UniProtKB-KW"/>
</dbReference>
<evidence type="ECO:0000313" key="3">
    <source>
        <dbReference type="Proteomes" id="UP000468388"/>
    </source>
</evidence>
<dbReference type="EMBL" id="WRXO01000001">
    <property type="protein sequence ID" value="MVT40070.1"/>
    <property type="molecule type" value="Genomic_DNA"/>
</dbReference>
<dbReference type="PANTHER" id="PTHR12843:SF5">
    <property type="entry name" value="EEF1A LYSINE METHYLTRANSFERASE 2"/>
    <property type="match status" value="1"/>
</dbReference>